<reference evidence="2 3" key="1">
    <citation type="submission" date="2019-05" db="EMBL/GenBank/DDBJ databases">
        <title>Another draft genome of Portunus trituberculatus and its Hox gene families provides insights of decapod evolution.</title>
        <authorList>
            <person name="Jeong J.-H."/>
            <person name="Song I."/>
            <person name="Kim S."/>
            <person name="Choi T."/>
            <person name="Kim D."/>
            <person name="Ryu S."/>
            <person name="Kim W."/>
        </authorList>
    </citation>
    <scope>NUCLEOTIDE SEQUENCE [LARGE SCALE GENOMIC DNA]</scope>
    <source>
        <tissue evidence="2">Muscle</tissue>
    </source>
</reference>
<organism evidence="2 3">
    <name type="scientific">Portunus trituberculatus</name>
    <name type="common">Swimming crab</name>
    <name type="synonym">Neptunus trituberculatus</name>
    <dbReference type="NCBI Taxonomy" id="210409"/>
    <lineage>
        <taxon>Eukaryota</taxon>
        <taxon>Metazoa</taxon>
        <taxon>Ecdysozoa</taxon>
        <taxon>Arthropoda</taxon>
        <taxon>Crustacea</taxon>
        <taxon>Multicrustacea</taxon>
        <taxon>Malacostraca</taxon>
        <taxon>Eumalacostraca</taxon>
        <taxon>Eucarida</taxon>
        <taxon>Decapoda</taxon>
        <taxon>Pleocyemata</taxon>
        <taxon>Brachyura</taxon>
        <taxon>Eubrachyura</taxon>
        <taxon>Portunoidea</taxon>
        <taxon>Portunidae</taxon>
        <taxon>Portuninae</taxon>
        <taxon>Portunus</taxon>
    </lineage>
</organism>
<dbReference type="EMBL" id="VSRR010071497">
    <property type="protein sequence ID" value="MPC86451.1"/>
    <property type="molecule type" value="Genomic_DNA"/>
</dbReference>
<keyword evidence="3" id="KW-1185">Reference proteome</keyword>
<dbReference type="Proteomes" id="UP000324222">
    <property type="component" value="Unassembled WGS sequence"/>
</dbReference>
<name>A0A5B7ILT7_PORTR</name>
<proteinExistence type="predicted"/>
<protein>
    <submittedName>
        <fullName evidence="2">Uncharacterized protein</fullName>
    </submittedName>
</protein>
<gene>
    <name evidence="2" type="ORF">E2C01_081280</name>
</gene>
<comment type="caution">
    <text evidence="2">The sequence shown here is derived from an EMBL/GenBank/DDBJ whole genome shotgun (WGS) entry which is preliminary data.</text>
</comment>
<accession>A0A5B7ILT7</accession>
<evidence type="ECO:0000313" key="2">
    <source>
        <dbReference type="EMBL" id="MPC86451.1"/>
    </source>
</evidence>
<feature type="region of interest" description="Disordered" evidence="1">
    <location>
        <begin position="1"/>
        <end position="58"/>
    </location>
</feature>
<feature type="compositionally biased region" description="Polar residues" evidence="1">
    <location>
        <begin position="1"/>
        <end position="10"/>
    </location>
</feature>
<evidence type="ECO:0000313" key="3">
    <source>
        <dbReference type="Proteomes" id="UP000324222"/>
    </source>
</evidence>
<evidence type="ECO:0000256" key="1">
    <source>
        <dbReference type="SAM" id="MobiDB-lite"/>
    </source>
</evidence>
<dbReference type="AlphaFoldDB" id="A0A5B7ILT7"/>
<sequence>MIQLRRSSMTLALREGGQARATHAGHLRKTVPLSDPQEKNQYQTNPREHPHPHPQPGARVRVSGLAAFLRAS</sequence>